<dbReference type="EMBL" id="BTGU01002573">
    <property type="protein sequence ID" value="GMN20049.1"/>
    <property type="molecule type" value="Genomic_DNA"/>
</dbReference>
<evidence type="ECO:0000313" key="6">
    <source>
        <dbReference type="Proteomes" id="UP001187192"/>
    </source>
</evidence>
<dbReference type="EMBL" id="BTGU01002571">
    <property type="protein sequence ID" value="GMN20024.1"/>
    <property type="molecule type" value="Genomic_DNA"/>
</dbReference>
<evidence type="ECO:0000256" key="1">
    <source>
        <dbReference type="SAM" id="MobiDB-lite"/>
    </source>
</evidence>
<dbReference type="Proteomes" id="UP001187192">
    <property type="component" value="Unassembled WGS sequence"/>
</dbReference>
<sequence length="153" mass="17108">MIYKINILDGTYWILDGKFTISNCVEQNQYFGRKILKSVPYPSNLPACRAWVRAEGGWHERRGRGRRSGDVSGVRAGSQSGRGRGLGGGVGRREWAKSGNLGAVWAALAMRERWKNGGRGRGGRKRREINWAEGVLREKLGGRSVDKVFVDFE</sequence>
<dbReference type="EMBL" id="BTGU01002574">
    <property type="protein sequence ID" value="GMN20057.1"/>
    <property type="molecule type" value="Genomic_DNA"/>
</dbReference>
<feature type="compositionally biased region" description="Low complexity" evidence="1">
    <location>
        <begin position="70"/>
        <end position="79"/>
    </location>
</feature>
<dbReference type="EMBL" id="BTGU01002572">
    <property type="protein sequence ID" value="GMN20038.1"/>
    <property type="molecule type" value="Genomic_DNA"/>
</dbReference>
<accession>A0AA87YPK7</accession>
<name>A0AA87YPK7_FICCA</name>
<evidence type="ECO:0000313" key="4">
    <source>
        <dbReference type="EMBL" id="GMN20049.1"/>
    </source>
</evidence>
<organism evidence="2 6">
    <name type="scientific">Ficus carica</name>
    <name type="common">Common fig</name>
    <dbReference type="NCBI Taxonomy" id="3494"/>
    <lineage>
        <taxon>Eukaryota</taxon>
        <taxon>Viridiplantae</taxon>
        <taxon>Streptophyta</taxon>
        <taxon>Embryophyta</taxon>
        <taxon>Tracheophyta</taxon>
        <taxon>Spermatophyta</taxon>
        <taxon>Magnoliopsida</taxon>
        <taxon>eudicotyledons</taxon>
        <taxon>Gunneridae</taxon>
        <taxon>Pentapetalae</taxon>
        <taxon>rosids</taxon>
        <taxon>fabids</taxon>
        <taxon>Rosales</taxon>
        <taxon>Moraceae</taxon>
        <taxon>Ficeae</taxon>
        <taxon>Ficus</taxon>
    </lineage>
</organism>
<feature type="region of interest" description="Disordered" evidence="1">
    <location>
        <begin position="60"/>
        <end position="91"/>
    </location>
</feature>
<comment type="caution">
    <text evidence="2">The sequence shown here is derived from an EMBL/GenBank/DDBJ whole genome shotgun (WGS) entry which is preliminary data.</text>
</comment>
<feature type="compositionally biased region" description="Gly residues" evidence="1">
    <location>
        <begin position="80"/>
        <end position="90"/>
    </location>
</feature>
<evidence type="ECO:0000313" key="5">
    <source>
        <dbReference type="EMBL" id="GMN20057.1"/>
    </source>
</evidence>
<reference evidence="2" key="1">
    <citation type="submission" date="2023-07" db="EMBL/GenBank/DDBJ databases">
        <title>draft genome sequence of fig (Ficus carica).</title>
        <authorList>
            <person name="Takahashi T."/>
            <person name="Nishimura K."/>
        </authorList>
    </citation>
    <scope>NUCLEOTIDE SEQUENCE</scope>
</reference>
<gene>
    <name evidence="2" type="ORF">TIFTF001_042972</name>
    <name evidence="3" type="ORF">TIFTF001_042975</name>
    <name evidence="4" type="ORF">TIFTF001_042981</name>
    <name evidence="5" type="ORF">TIFTF001_042984</name>
</gene>
<protein>
    <submittedName>
        <fullName evidence="2">Uncharacterized protein</fullName>
    </submittedName>
</protein>
<evidence type="ECO:0000313" key="3">
    <source>
        <dbReference type="EMBL" id="GMN20038.1"/>
    </source>
</evidence>
<proteinExistence type="predicted"/>
<dbReference type="AlphaFoldDB" id="A0AA87YPK7"/>
<evidence type="ECO:0000313" key="2">
    <source>
        <dbReference type="EMBL" id="GMN20024.1"/>
    </source>
</evidence>
<keyword evidence="6" id="KW-1185">Reference proteome</keyword>